<feature type="compositionally biased region" description="Gly residues" evidence="1">
    <location>
        <begin position="33"/>
        <end position="42"/>
    </location>
</feature>
<feature type="region of interest" description="Disordered" evidence="1">
    <location>
        <begin position="1"/>
        <end position="44"/>
    </location>
</feature>
<proteinExistence type="predicted"/>
<evidence type="ECO:0000313" key="3">
    <source>
        <dbReference type="Proteomes" id="UP000735302"/>
    </source>
</evidence>
<feature type="region of interest" description="Disordered" evidence="1">
    <location>
        <begin position="67"/>
        <end position="89"/>
    </location>
</feature>
<name>A0AAV3YRP4_9GAST</name>
<comment type="caution">
    <text evidence="2">The sequence shown here is derived from an EMBL/GenBank/DDBJ whole genome shotgun (WGS) entry which is preliminary data.</text>
</comment>
<sequence length="89" mass="9474">MTESCGKELSNIPPIKLGRRFEPMPIRLSGPQSGQGAGGGARGVPADLRADSLCDINKLDLMFGQKSAAKKAKKKSCIKQDDTLDDKSV</sequence>
<protein>
    <submittedName>
        <fullName evidence="2">Uncharacterized protein</fullName>
    </submittedName>
</protein>
<dbReference type="EMBL" id="BLXT01001471">
    <property type="protein sequence ID" value="GFN85819.1"/>
    <property type="molecule type" value="Genomic_DNA"/>
</dbReference>
<gene>
    <name evidence="2" type="ORF">PoB_001232500</name>
</gene>
<accession>A0AAV3YRP4</accession>
<reference evidence="2 3" key="1">
    <citation type="journal article" date="2021" name="Elife">
        <title>Chloroplast acquisition without the gene transfer in kleptoplastic sea slugs, Plakobranchus ocellatus.</title>
        <authorList>
            <person name="Maeda T."/>
            <person name="Takahashi S."/>
            <person name="Yoshida T."/>
            <person name="Shimamura S."/>
            <person name="Takaki Y."/>
            <person name="Nagai Y."/>
            <person name="Toyoda A."/>
            <person name="Suzuki Y."/>
            <person name="Arimoto A."/>
            <person name="Ishii H."/>
            <person name="Satoh N."/>
            <person name="Nishiyama T."/>
            <person name="Hasebe M."/>
            <person name="Maruyama T."/>
            <person name="Minagawa J."/>
            <person name="Obokata J."/>
            <person name="Shigenobu S."/>
        </authorList>
    </citation>
    <scope>NUCLEOTIDE SEQUENCE [LARGE SCALE GENOMIC DNA]</scope>
</reference>
<evidence type="ECO:0000256" key="1">
    <source>
        <dbReference type="SAM" id="MobiDB-lite"/>
    </source>
</evidence>
<organism evidence="2 3">
    <name type="scientific">Plakobranchus ocellatus</name>
    <dbReference type="NCBI Taxonomy" id="259542"/>
    <lineage>
        <taxon>Eukaryota</taxon>
        <taxon>Metazoa</taxon>
        <taxon>Spiralia</taxon>
        <taxon>Lophotrochozoa</taxon>
        <taxon>Mollusca</taxon>
        <taxon>Gastropoda</taxon>
        <taxon>Heterobranchia</taxon>
        <taxon>Euthyneura</taxon>
        <taxon>Panpulmonata</taxon>
        <taxon>Sacoglossa</taxon>
        <taxon>Placobranchoidea</taxon>
        <taxon>Plakobranchidae</taxon>
        <taxon>Plakobranchus</taxon>
    </lineage>
</organism>
<dbReference type="Proteomes" id="UP000735302">
    <property type="component" value="Unassembled WGS sequence"/>
</dbReference>
<keyword evidence="3" id="KW-1185">Reference proteome</keyword>
<evidence type="ECO:0000313" key="2">
    <source>
        <dbReference type="EMBL" id="GFN85819.1"/>
    </source>
</evidence>
<feature type="compositionally biased region" description="Basic and acidic residues" evidence="1">
    <location>
        <begin position="78"/>
        <end position="89"/>
    </location>
</feature>
<feature type="compositionally biased region" description="Basic residues" evidence="1">
    <location>
        <begin position="68"/>
        <end position="77"/>
    </location>
</feature>
<dbReference type="AlphaFoldDB" id="A0AAV3YRP4"/>